<proteinExistence type="predicted"/>
<name>A0A165U264_9AGAM</name>
<sequence length="188" mass="20972">MERRLYGSARGYPNSEVSPVRQTRAEACGPPLRALETHQEVYVCMPKGDAGHTTSCWYLVDQYREQARRYSSRICATSSPNPLQVQGYLCIDTDGLRKYTDNSGHPLLTCVCRRPGEGRYCPYGFSQGSCWYPDLVSANRLIEGLALRICATSSAKLLHTLSGLRIFVSKKRTVCARISTNLCIPSLL</sequence>
<organism evidence="1 2">
    <name type="scientific">Neolentinus lepideus HHB14362 ss-1</name>
    <dbReference type="NCBI Taxonomy" id="1314782"/>
    <lineage>
        <taxon>Eukaryota</taxon>
        <taxon>Fungi</taxon>
        <taxon>Dikarya</taxon>
        <taxon>Basidiomycota</taxon>
        <taxon>Agaricomycotina</taxon>
        <taxon>Agaricomycetes</taxon>
        <taxon>Gloeophyllales</taxon>
        <taxon>Gloeophyllaceae</taxon>
        <taxon>Neolentinus</taxon>
    </lineage>
</organism>
<accession>A0A165U264</accession>
<protein>
    <submittedName>
        <fullName evidence="1">Uncharacterized protein</fullName>
    </submittedName>
</protein>
<dbReference type="AlphaFoldDB" id="A0A165U264"/>
<dbReference type="EMBL" id="KV425561">
    <property type="protein sequence ID" value="KZT27529.1"/>
    <property type="molecule type" value="Genomic_DNA"/>
</dbReference>
<dbReference type="Proteomes" id="UP000076761">
    <property type="component" value="Unassembled WGS sequence"/>
</dbReference>
<keyword evidence="2" id="KW-1185">Reference proteome</keyword>
<reference evidence="1 2" key="1">
    <citation type="journal article" date="2016" name="Mol. Biol. Evol.">
        <title>Comparative Genomics of Early-Diverging Mushroom-Forming Fungi Provides Insights into the Origins of Lignocellulose Decay Capabilities.</title>
        <authorList>
            <person name="Nagy L.G."/>
            <person name="Riley R."/>
            <person name="Tritt A."/>
            <person name="Adam C."/>
            <person name="Daum C."/>
            <person name="Floudas D."/>
            <person name="Sun H."/>
            <person name="Yadav J.S."/>
            <person name="Pangilinan J."/>
            <person name="Larsson K.H."/>
            <person name="Matsuura K."/>
            <person name="Barry K."/>
            <person name="Labutti K."/>
            <person name="Kuo R."/>
            <person name="Ohm R.A."/>
            <person name="Bhattacharya S.S."/>
            <person name="Shirouzu T."/>
            <person name="Yoshinaga Y."/>
            <person name="Martin F.M."/>
            <person name="Grigoriev I.V."/>
            <person name="Hibbett D.S."/>
        </authorList>
    </citation>
    <scope>NUCLEOTIDE SEQUENCE [LARGE SCALE GENOMIC DNA]</scope>
    <source>
        <strain evidence="1 2">HHB14362 ss-1</strain>
    </source>
</reference>
<gene>
    <name evidence="1" type="ORF">NEOLEDRAFT_92912</name>
</gene>
<evidence type="ECO:0000313" key="2">
    <source>
        <dbReference type="Proteomes" id="UP000076761"/>
    </source>
</evidence>
<dbReference type="InParanoid" id="A0A165U264"/>
<evidence type="ECO:0000313" key="1">
    <source>
        <dbReference type="EMBL" id="KZT27529.1"/>
    </source>
</evidence>